<accession>A0A6A5TZR7</accession>
<protein>
    <submittedName>
        <fullName evidence="4">DUF1793-domain-containing protein</fullName>
    </submittedName>
</protein>
<proteinExistence type="predicted"/>
<keyword evidence="5" id="KW-1185">Reference proteome</keyword>
<dbReference type="EMBL" id="ML976987">
    <property type="protein sequence ID" value="KAF1958115.1"/>
    <property type="molecule type" value="Genomic_DNA"/>
</dbReference>
<evidence type="ECO:0000259" key="3">
    <source>
        <dbReference type="Pfam" id="PF17168"/>
    </source>
</evidence>
<dbReference type="InterPro" id="IPR032514">
    <property type="entry name" value="GtaA_central"/>
</dbReference>
<dbReference type="InterPro" id="IPR033433">
    <property type="entry name" value="GtaA_N"/>
</dbReference>
<evidence type="ECO:0000313" key="4">
    <source>
        <dbReference type="EMBL" id="KAF1958115.1"/>
    </source>
</evidence>
<dbReference type="PANTHER" id="PTHR31987">
    <property type="entry name" value="GLUTAMINASE A-RELATED"/>
    <property type="match status" value="1"/>
</dbReference>
<dbReference type="PANTHER" id="PTHR31987:SF12">
    <property type="entry name" value="PUTATIVE (AFU_ORTHOLOGUE AFUA_3G10910)-RELATED"/>
    <property type="match status" value="1"/>
</dbReference>
<feature type="signal peptide" evidence="1">
    <location>
        <begin position="1"/>
        <end position="19"/>
    </location>
</feature>
<dbReference type="AlphaFoldDB" id="A0A6A5TZR7"/>
<dbReference type="Proteomes" id="UP000800035">
    <property type="component" value="Unassembled WGS sequence"/>
</dbReference>
<dbReference type="OrthoDB" id="431715at2759"/>
<dbReference type="Pfam" id="PF17168">
    <property type="entry name" value="DUF5127"/>
    <property type="match status" value="1"/>
</dbReference>
<name>A0A6A5TZR7_9PLEO</name>
<feature type="chain" id="PRO_5025548595" evidence="1">
    <location>
        <begin position="20"/>
        <end position="820"/>
    </location>
</feature>
<keyword evidence="1" id="KW-0732">Signal</keyword>
<feature type="domain" description="Glutaminase A central" evidence="2">
    <location>
        <begin position="354"/>
        <end position="475"/>
    </location>
</feature>
<organism evidence="4 5">
    <name type="scientific">Byssothecium circinans</name>
    <dbReference type="NCBI Taxonomy" id="147558"/>
    <lineage>
        <taxon>Eukaryota</taxon>
        <taxon>Fungi</taxon>
        <taxon>Dikarya</taxon>
        <taxon>Ascomycota</taxon>
        <taxon>Pezizomycotina</taxon>
        <taxon>Dothideomycetes</taxon>
        <taxon>Pleosporomycetidae</taxon>
        <taxon>Pleosporales</taxon>
        <taxon>Massarineae</taxon>
        <taxon>Massarinaceae</taxon>
        <taxon>Byssothecium</taxon>
    </lineage>
</organism>
<dbReference type="Pfam" id="PF16335">
    <property type="entry name" value="GtaA_6_Hairpin"/>
    <property type="match status" value="3"/>
</dbReference>
<evidence type="ECO:0000256" key="1">
    <source>
        <dbReference type="SAM" id="SignalP"/>
    </source>
</evidence>
<feature type="domain" description="Glutaminase A central" evidence="2">
    <location>
        <begin position="534"/>
        <end position="654"/>
    </location>
</feature>
<sequence>MRLLSLSTVALLASVTVDASTLTPPVLPLIVRNPYLSTWLPNARQEPWKVWPTFWRGTDLGFSVLAHLPGTKEVYPLLGRPHDALDKRERDFNLREPGYHGAQYDASTTNLTYTLPAPPDSEAAALKVILSFLSPITPQSTARQSIPAAYLKIYVEGGFDVDIYVDINGKWASGNGDNVVEWELGQQEAKGPVPGLKTWKVKRQVEQLFTEEADQGEWGQLLFTGPADARHESGSSAELRQRFARTGTLQNQNDGRFRKIFDDEPVFAFSKTFELADSTSANSSSILFTIAHVQEPIVQFASERGLTHMRPLWEFFYGDADGLVFFHYGDFANANALAGNYSEQLRIDAYKSGSDNYVDIVALSARQTLGATTFSGTPENPLLFLKEISSNGNTQTVDVIFPAFPFFLYTNPKWGAYLLQPLIEHQKAHLYPNKYSMHDLGAHFPNFTGHWDGQDEYMPVEECGNMLIMALALINSFTYGPDDQAQSIWSTVGAKPVLTATTSNESVFSLTNMGTMNNMAYIDESWVGGAQGIDKVKKWASNVYDLLQQWTLYLEEFSLYPSNQLSTDDFAGWLPLQTNLALKGIVGLKAFSEIAALLHRPDEAEKYRNMSETYIAQWEIEGTAPDKSHAKLAYFWPGSWTTLYSLYADALLCFHPTLTNKTEGLSEGGSEFASADGSTGQEVLEEGESMGSVMGRTPITKDFIPDHIYTRQSDWYLTILQKYGLPLDSRHLYTKSDWQFAAAAVASPQTRREILDRVAKWVNETVTDLPFTDLFDTEGEGGFGAGNRFTARPVVGGHFAFLALGRACGGGGTGEGLTRW</sequence>
<reference evidence="4" key="1">
    <citation type="journal article" date="2020" name="Stud. Mycol.">
        <title>101 Dothideomycetes genomes: a test case for predicting lifestyles and emergence of pathogens.</title>
        <authorList>
            <person name="Haridas S."/>
            <person name="Albert R."/>
            <person name="Binder M."/>
            <person name="Bloem J."/>
            <person name="Labutti K."/>
            <person name="Salamov A."/>
            <person name="Andreopoulos B."/>
            <person name="Baker S."/>
            <person name="Barry K."/>
            <person name="Bills G."/>
            <person name="Bluhm B."/>
            <person name="Cannon C."/>
            <person name="Castanera R."/>
            <person name="Culley D."/>
            <person name="Daum C."/>
            <person name="Ezra D."/>
            <person name="Gonzalez J."/>
            <person name="Henrissat B."/>
            <person name="Kuo A."/>
            <person name="Liang C."/>
            <person name="Lipzen A."/>
            <person name="Lutzoni F."/>
            <person name="Magnuson J."/>
            <person name="Mondo S."/>
            <person name="Nolan M."/>
            <person name="Ohm R."/>
            <person name="Pangilinan J."/>
            <person name="Park H.-J."/>
            <person name="Ramirez L."/>
            <person name="Alfaro M."/>
            <person name="Sun H."/>
            <person name="Tritt A."/>
            <person name="Yoshinaga Y."/>
            <person name="Zwiers L.-H."/>
            <person name="Turgeon B."/>
            <person name="Goodwin S."/>
            <person name="Spatafora J."/>
            <person name="Crous P."/>
            <person name="Grigoriev I."/>
        </authorList>
    </citation>
    <scope>NUCLEOTIDE SEQUENCE</scope>
    <source>
        <strain evidence="4">CBS 675.92</strain>
    </source>
</reference>
<evidence type="ECO:0000259" key="2">
    <source>
        <dbReference type="Pfam" id="PF16335"/>
    </source>
</evidence>
<evidence type="ECO:0000313" key="5">
    <source>
        <dbReference type="Proteomes" id="UP000800035"/>
    </source>
</evidence>
<dbReference type="InterPro" id="IPR052743">
    <property type="entry name" value="Glutaminase_GtaA"/>
</dbReference>
<feature type="domain" description="Glutaminase A central" evidence="2">
    <location>
        <begin position="702"/>
        <end position="802"/>
    </location>
</feature>
<feature type="domain" description="Glutaminase A N-terminal" evidence="3">
    <location>
        <begin position="123"/>
        <end position="344"/>
    </location>
</feature>
<gene>
    <name evidence="4" type="ORF">CC80DRAFT_524369</name>
</gene>